<sequence>MKVALQHQNSDRRTRPSGAAFRAGSPRTALKATPGDAKQHNRVLVLQTLYLSDPLSRADLARATGLTKVTISGLVAELLNEGLLRELGHQESQRPGKPATLVDLARDNHAVVALDLSDHRRLRGAVMTIAGEVLARAEAANDGAVGDEACTLAANLALHLQQQVNPNISLLGLGVGTPGVVDDEGVVRTAQNLAWEDLPLRSILEERTGLPTVVANDANVAALAEYSYGDSSDNFILIAIGDGVGSGLIIGGRPVTGTYFASGEIGQVMVGTDLGLDAPYSREQVLEHWLSVPALTRALKASGGSPSGLNTPGRERVLREAGQRLGIALAPVVGVLNLAEVVIAGPEELVEGTLAEATLEILQRRTMPDSHSNLVLRTSSQGKDLVLRGATAIVLTEQLGVS</sequence>
<dbReference type="RefSeq" id="WP_166328963.1">
    <property type="nucleotide sequence ID" value="NZ_CP049933.1"/>
</dbReference>
<reference evidence="3 4" key="1">
    <citation type="submission" date="2020-03" db="EMBL/GenBank/DDBJ databases">
        <title>Leucobacter sp. nov., isolated from beetles.</title>
        <authorList>
            <person name="Hyun D.-W."/>
            <person name="Bae J.-W."/>
        </authorList>
    </citation>
    <scope>NUCLEOTIDE SEQUENCE [LARGE SCALE GENOMIC DNA]</scope>
    <source>
        <strain evidence="3 4">HDW9A</strain>
    </source>
</reference>
<feature type="region of interest" description="Disordered" evidence="2">
    <location>
        <begin position="1"/>
        <end position="36"/>
    </location>
</feature>
<dbReference type="EMBL" id="CP049933">
    <property type="protein sequence ID" value="QIM17941.1"/>
    <property type="molecule type" value="Genomic_DNA"/>
</dbReference>
<comment type="similarity">
    <text evidence="1">Belongs to the ROK (NagC/XylR) family.</text>
</comment>
<dbReference type="Proteomes" id="UP000503441">
    <property type="component" value="Chromosome"/>
</dbReference>
<gene>
    <name evidence="3" type="ORF">G7066_03260</name>
</gene>
<dbReference type="Gene3D" id="1.10.10.10">
    <property type="entry name" value="Winged helix-like DNA-binding domain superfamily/Winged helix DNA-binding domain"/>
    <property type="match status" value="1"/>
</dbReference>
<evidence type="ECO:0000313" key="4">
    <source>
        <dbReference type="Proteomes" id="UP000503441"/>
    </source>
</evidence>
<dbReference type="Pfam" id="PF00480">
    <property type="entry name" value="ROK"/>
    <property type="match status" value="1"/>
</dbReference>
<dbReference type="InterPro" id="IPR036388">
    <property type="entry name" value="WH-like_DNA-bd_sf"/>
</dbReference>
<evidence type="ECO:0000313" key="3">
    <source>
        <dbReference type="EMBL" id="QIM17941.1"/>
    </source>
</evidence>
<protein>
    <submittedName>
        <fullName evidence="3">ROK family transcriptional regulator</fullName>
    </submittedName>
</protein>
<evidence type="ECO:0000256" key="2">
    <source>
        <dbReference type="SAM" id="MobiDB-lite"/>
    </source>
</evidence>
<dbReference type="PANTHER" id="PTHR18964:SF149">
    <property type="entry name" value="BIFUNCTIONAL UDP-N-ACETYLGLUCOSAMINE 2-EPIMERASE_N-ACETYLMANNOSAMINE KINASE"/>
    <property type="match status" value="1"/>
</dbReference>
<organism evidence="3 4">
    <name type="scientific">Leucobacter coleopterorum</name>
    <dbReference type="NCBI Taxonomy" id="2714933"/>
    <lineage>
        <taxon>Bacteria</taxon>
        <taxon>Bacillati</taxon>
        <taxon>Actinomycetota</taxon>
        <taxon>Actinomycetes</taxon>
        <taxon>Micrococcales</taxon>
        <taxon>Microbacteriaceae</taxon>
        <taxon>Leucobacter</taxon>
    </lineage>
</organism>
<dbReference type="InterPro" id="IPR036390">
    <property type="entry name" value="WH_DNA-bd_sf"/>
</dbReference>
<keyword evidence="4" id="KW-1185">Reference proteome</keyword>
<dbReference type="PANTHER" id="PTHR18964">
    <property type="entry name" value="ROK (REPRESSOR, ORF, KINASE) FAMILY"/>
    <property type="match status" value="1"/>
</dbReference>
<accession>A0ABX6JVB9</accession>
<dbReference type="InterPro" id="IPR000600">
    <property type="entry name" value="ROK"/>
</dbReference>
<dbReference type="SUPFAM" id="SSF53067">
    <property type="entry name" value="Actin-like ATPase domain"/>
    <property type="match status" value="1"/>
</dbReference>
<dbReference type="InterPro" id="IPR043129">
    <property type="entry name" value="ATPase_NBD"/>
</dbReference>
<proteinExistence type="inferred from homology"/>
<name>A0ABX6JVB9_9MICO</name>
<dbReference type="SUPFAM" id="SSF46785">
    <property type="entry name" value="Winged helix' DNA-binding domain"/>
    <property type="match status" value="1"/>
</dbReference>
<evidence type="ECO:0000256" key="1">
    <source>
        <dbReference type="ARBA" id="ARBA00006479"/>
    </source>
</evidence>
<dbReference type="Gene3D" id="3.30.420.40">
    <property type="match status" value="2"/>
</dbReference>